<dbReference type="RefSeq" id="WP_025345757.1">
    <property type="nucleotide sequence ID" value="NZ_CP017111.1"/>
</dbReference>
<dbReference type="STRING" id="1193502.SHALO_2408"/>
<dbReference type="GO" id="GO:0051536">
    <property type="term" value="F:iron-sulfur cluster binding"/>
    <property type="evidence" value="ECO:0007669"/>
    <property type="project" value="InterPro"/>
</dbReference>
<dbReference type="Pfam" id="PF01106">
    <property type="entry name" value="NifU"/>
    <property type="match status" value="1"/>
</dbReference>
<organism evidence="3 4">
    <name type="scientific">Sulfurospirillum halorespirans DSM 13726</name>
    <dbReference type="NCBI Taxonomy" id="1193502"/>
    <lineage>
        <taxon>Bacteria</taxon>
        <taxon>Pseudomonadati</taxon>
        <taxon>Campylobacterota</taxon>
        <taxon>Epsilonproteobacteria</taxon>
        <taxon>Campylobacterales</taxon>
        <taxon>Sulfurospirillaceae</taxon>
        <taxon>Sulfurospirillum</taxon>
    </lineage>
</organism>
<evidence type="ECO:0000259" key="2">
    <source>
        <dbReference type="Pfam" id="PF01106"/>
    </source>
</evidence>
<protein>
    <submittedName>
        <fullName evidence="3">NifU-like domain-containing protein</fullName>
    </submittedName>
</protein>
<evidence type="ECO:0000313" key="3">
    <source>
        <dbReference type="EMBL" id="AOO66168.1"/>
    </source>
</evidence>
<dbReference type="InterPro" id="IPR034904">
    <property type="entry name" value="FSCA_dom_sf"/>
</dbReference>
<dbReference type="GO" id="GO:0005506">
    <property type="term" value="F:iron ion binding"/>
    <property type="evidence" value="ECO:0007669"/>
    <property type="project" value="InterPro"/>
</dbReference>
<evidence type="ECO:0000313" key="4">
    <source>
        <dbReference type="Proteomes" id="UP000094609"/>
    </source>
</evidence>
<proteinExistence type="inferred from homology"/>
<dbReference type="KEGG" id="shal:SHALO_2408"/>
<gene>
    <name evidence="3" type="ORF">SHALO_2408</name>
</gene>
<dbReference type="InterPro" id="IPR001075">
    <property type="entry name" value="NIF_FeS_clus_asmbl_NifU_C"/>
</dbReference>
<name>A0A1D7TME6_9BACT</name>
<feature type="domain" description="NIF system FeS cluster assembly NifU C-terminal" evidence="2">
    <location>
        <begin position="13"/>
        <end position="78"/>
    </location>
</feature>
<dbReference type="EMBL" id="CP017111">
    <property type="protein sequence ID" value="AOO66168.1"/>
    <property type="molecule type" value="Genomic_DNA"/>
</dbReference>
<dbReference type="PANTHER" id="PTHR11178">
    <property type="entry name" value="IRON-SULFUR CLUSTER SCAFFOLD PROTEIN NFU-RELATED"/>
    <property type="match status" value="1"/>
</dbReference>
<keyword evidence="4" id="KW-1185">Reference proteome</keyword>
<reference evidence="4" key="1">
    <citation type="submission" date="2016-08" db="EMBL/GenBank/DDBJ databases">
        <title>Complete genome sequence of the organohalide-respiring Epsilonproteobacterium Sulfurospirillum halorespirans.</title>
        <authorList>
            <person name="Goris T."/>
            <person name="Zimmermann J."/>
            <person name="Schenz B."/>
            <person name="Lemos M."/>
            <person name="Hackermueller J."/>
            <person name="Diekert G."/>
        </authorList>
    </citation>
    <scope>NUCLEOTIDE SEQUENCE [LARGE SCALE GENOMIC DNA]</scope>
    <source>
        <strain>DSM 13726</strain>
        <strain evidence="4">PCE-M2</strain>
    </source>
</reference>
<evidence type="ECO:0000256" key="1">
    <source>
        <dbReference type="ARBA" id="ARBA00006420"/>
    </source>
</evidence>
<dbReference type="SUPFAM" id="SSF117916">
    <property type="entry name" value="Fe-S cluster assembly (FSCA) domain-like"/>
    <property type="match status" value="1"/>
</dbReference>
<dbReference type="AlphaFoldDB" id="A0A1D7TME6"/>
<accession>A0A1D7TME6</accession>
<dbReference type="Proteomes" id="UP000094609">
    <property type="component" value="Chromosome"/>
</dbReference>
<dbReference type="PANTHER" id="PTHR11178:SF1">
    <property type="entry name" value="NFU1 IRON-SULFUR CLUSTER SCAFFOLD HOMOLOG, MITOCHONDRIAL"/>
    <property type="match status" value="1"/>
</dbReference>
<dbReference type="Gene3D" id="3.30.300.130">
    <property type="entry name" value="Fe-S cluster assembly (FSCA)"/>
    <property type="match status" value="1"/>
</dbReference>
<dbReference type="PATRIC" id="fig|1193502.14.peg.2440"/>
<comment type="similarity">
    <text evidence="1">Belongs to the NifU family.</text>
</comment>
<dbReference type="GO" id="GO:0016226">
    <property type="term" value="P:iron-sulfur cluster assembly"/>
    <property type="evidence" value="ECO:0007669"/>
    <property type="project" value="InterPro"/>
</dbReference>
<sequence>MIPFSDEELLPVVEKSLEKIKPMLALDGGGLTLLGIKSGRVFVQLQGACQGCASSGQTLKYGVERQLRIDIHPELEVVNILPGMEHEFEAIGE</sequence>